<comment type="caution">
    <text evidence="1">The sequence shown here is derived from an EMBL/GenBank/DDBJ whole genome shotgun (WGS) entry which is preliminary data.</text>
</comment>
<keyword evidence="2" id="KW-1185">Reference proteome</keyword>
<reference evidence="1" key="1">
    <citation type="submission" date="2023-04" db="EMBL/GenBank/DDBJ databases">
        <title>Colletotrichum limetticola genome sequence.</title>
        <authorList>
            <person name="Baroncelli R."/>
        </authorList>
    </citation>
    <scope>NUCLEOTIDE SEQUENCE</scope>
    <source>
        <strain evidence="1">KLA-Anderson</strain>
    </source>
</reference>
<evidence type="ECO:0008006" key="3">
    <source>
        <dbReference type="Google" id="ProtNLM"/>
    </source>
</evidence>
<sequence>MLFLADFLSNPNNMNHEPRTTKAMPKIEILNLPSEVLLEICQHLAAPMQDASSEHLYWYYFSIYSSGVMQRPKLAEVLACGAPLA</sequence>
<gene>
    <name evidence="1" type="ORF">CLIM01_07676</name>
</gene>
<protein>
    <recommendedName>
        <fullName evidence="3">F-box domain-containing protein</fullName>
    </recommendedName>
</protein>
<dbReference type="Proteomes" id="UP001169217">
    <property type="component" value="Unassembled WGS sequence"/>
</dbReference>
<organism evidence="1 2">
    <name type="scientific">Colletotrichum limetticola</name>
    <dbReference type="NCBI Taxonomy" id="1209924"/>
    <lineage>
        <taxon>Eukaryota</taxon>
        <taxon>Fungi</taxon>
        <taxon>Dikarya</taxon>
        <taxon>Ascomycota</taxon>
        <taxon>Pezizomycotina</taxon>
        <taxon>Sordariomycetes</taxon>
        <taxon>Hypocreomycetidae</taxon>
        <taxon>Glomerellales</taxon>
        <taxon>Glomerellaceae</taxon>
        <taxon>Colletotrichum</taxon>
        <taxon>Colletotrichum acutatum species complex</taxon>
    </lineage>
</organism>
<evidence type="ECO:0000313" key="1">
    <source>
        <dbReference type="EMBL" id="KAK0374951.1"/>
    </source>
</evidence>
<name>A0ABQ9PTY7_9PEZI</name>
<accession>A0ABQ9PTY7</accession>
<proteinExistence type="predicted"/>
<dbReference type="EMBL" id="JARUPT010000228">
    <property type="protein sequence ID" value="KAK0374951.1"/>
    <property type="molecule type" value="Genomic_DNA"/>
</dbReference>
<evidence type="ECO:0000313" key="2">
    <source>
        <dbReference type="Proteomes" id="UP001169217"/>
    </source>
</evidence>